<evidence type="ECO:0000313" key="2">
    <source>
        <dbReference type="Proteomes" id="UP000245383"/>
    </source>
</evidence>
<gene>
    <name evidence="1" type="ORF">BB561_001116</name>
</gene>
<keyword evidence="2" id="KW-1185">Reference proteome</keyword>
<dbReference type="Proteomes" id="UP000245383">
    <property type="component" value="Unassembled WGS sequence"/>
</dbReference>
<accession>A0A2T9YW11</accession>
<evidence type="ECO:0008006" key="3">
    <source>
        <dbReference type="Google" id="ProtNLM"/>
    </source>
</evidence>
<comment type="caution">
    <text evidence="1">The sequence shown here is derived from an EMBL/GenBank/DDBJ whole genome shotgun (WGS) entry which is preliminary data.</text>
</comment>
<protein>
    <recommendedName>
        <fullName evidence="3">Reverse transcriptase zinc-binding domain-containing protein</fullName>
    </recommendedName>
</protein>
<sequence length="350" mass="39311">MSQARAAKLQTVIDEACRRVVHAGKLVALTRLREELRITPVNTRASALRERAYYKWPTLNTWIADLIDNPFKNRLSTWITGTKKWISRFGTAGSYGSARKVLEIRARAKDKSKISEWISNNDIGFSRNLTDLELLYPEHSSGIQKIIKIRIGCFNTALKLAKSKTLAEEYLNKCPFCNKFEPETVEHYLYKCSKWTDQLPGLTCSKLLGTLLGGELKFNYAGILKNASTPAVKSVLSTAQFITATSTTHAITFKELIVAPAFWTQKRKGMETLSLHTPGYRLKWVGEQFMLSTISARATCIPFINFAVSSPIDNGILVCFLNLSWDKDNFDSPSRILPMSPLQAFLSGSL</sequence>
<proteinExistence type="predicted"/>
<dbReference type="EMBL" id="MBFR01000030">
    <property type="protein sequence ID" value="PVU96527.1"/>
    <property type="molecule type" value="Genomic_DNA"/>
</dbReference>
<dbReference type="OrthoDB" id="5765253at2759"/>
<evidence type="ECO:0000313" key="1">
    <source>
        <dbReference type="EMBL" id="PVU96527.1"/>
    </source>
</evidence>
<dbReference type="AlphaFoldDB" id="A0A2T9YW11"/>
<reference evidence="1 2" key="1">
    <citation type="journal article" date="2018" name="MBio">
        <title>Comparative Genomics Reveals the Core Gene Toolbox for the Fungus-Insect Symbiosis.</title>
        <authorList>
            <person name="Wang Y."/>
            <person name="Stata M."/>
            <person name="Wang W."/>
            <person name="Stajich J.E."/>
            <person name="White M.M."/>
            <person name="Moncalvo J.M."/>
        </authorList>
    </citation>
    <scope>NUCLEOTIDE SEQUENCE [LARGE SCALE GENOMIC DNA]</scope>
    <source>
        <strain evidence="1 2">SWE-8-4</strain>
    </source>
</reference>
<name>A0A2T9YW11_9FUNG</name>
<dbReference type="STRING" id="133385.A0A2T9YW11"/>
<organism evidence="1 2">
    <name type="scientific">Smittium simulii</name>
    <dbReference type="NCBI Taxonomy" id="133385"/>
    <lineage>
        <taxon>Eukaryota</taxon>
        <taxon>Fungi</taxon>
        <taxon>Fungi incertae sedis</taxon>
        <taxon>Zoopagomycota</taxon>
        <taxon>Kickxellomycotina</taxon>
        <taxon>Harpellomycetes</taxon>
        <taxon>Harpellales</taxon>
        <taxon>Legeriomycetaceae</taxon>
        <taxon>Smittium</taxon>
    </lineage>
</organism>